<evidence type="ECO:0000313" key="2">
    <source>
        <dbReference type="Proteomes" id="UP001268089"/>
    </source>
</evidence>
<accession>A0ABU1ZTH0</accession>
<name>A0ABU1ZTH0_9BURK</name>
<keyword evidence="2" id="KW-1185">Reference proteome</keyword>
<proteinExistence type="predicted"/>
<dbReference type="InterPro" id="IPR003615">
    <property type="entry name" value="HNH_nuc"/>
</dbReference>
<gene>
    <name evidence="1" type="ORF">J2X15_003540</name>
</gene>
<dbReference type="EMBL" id="JAVDXO010000009">
    <property type="protein sequence ID" value="MDR7308231.1"/>
    <property type="molecule type" value="Genomic_DNA"/>
</dbReference>
<sequence>MTASSTDIAALRKRLREELKTYLARPHRTPLHQPASKKELLKIFRASRGGLVNGWDLLNALDKAKPKTKVNASALKGALRDQLSPRQANRCCYCRRWMTNSGHARHIEHILPHSEFPQFSVHFWNLAIACPDCNSLKTNTIWGGINKKRKRYPLPSDIKTWFHPRFHDYDHHVRFVRLESNGMAVVVFIGLTAPGQFLCDNLLRHIAKMELLVASNPVLSGYAAALQDYQDNQDHAASAKGEALRNFQAQLTRSIVGLASAN</sequence>
<dbReference type="CDD" id="cd00085">
    <property type="entry name" value="HNHc"/>
    <property type="match status" value="1"/>
</dbReference>
<protein>
    <submittedName>
        <fullName evidence="1">Uncharacterized protein (TIGR02646 family)</fullName>
    </submittedName>
</protein>
<dbReference type="RefSeq" id="WP_310345216.1">
    <property type="nucleotide sequence ID" value="NZ_JAVDXO010000009.1"/>
</dbReference>
<organism evidence="1 2">
    <name type="scientific">Rhodoferax saidenbachensis</name>
    <dbReference type="NCBI Taxonomy" id="1484693"/>
    <lineage>
        <taxon>Bacteria</taxon>
        <taxon>Pseudomonadati</taxon>
        <taxon>Pseudomonadota</taxon>
        <taxon>Betaproteobacteria</taxon>
        <taxon>Burkholderiales</taxon>
        <taxon>Comamonadaceae</taxon>
        <taxon>Rhodoferax</taxon>
    </lineage>
</organism>
<evidence type="ECO:0000313" key="1">
    <source>
        <dbReference type="EMBL" id="MDR7308231.1"/>
    </source>
</evidence>
<dbReference type="Gene3D" id="1.10.30.50">
    <property type="match status" value="1"/>
</dbReference>
<dbReference type="Proteomes" id="UP001268089">
    <property type="component" value="Unassembled WGS sequence"/>
</dbReference>
<reference evidence="1 2" key="1">
    <citation type="submission" date="2023-07" db="EMBL/GenBank/DDBJ databases">
        <title>Sorghum-associated microbial communities from plants grown in Nebraska, USA.</title>
        <authorList>
            <person name="Schachtman D."/>
        </authorList>
    </citation>
    <scope>NUCLEOTIDE SEQUENCE [LARGE SCALE GENOMIC DNA]</scope>
    <source>
        <strain evidence="1 2">BE308</strain>
    </source>
</reference>
<comment type="caution">
    <text evidence="1">The sequence shown here is derived from an EMBL/GenBank/DDBJ whole genome shotgun (WGS) entry which is preliminary data.</text>
</comment>